<dbReference type="eggNOG" id="ENOG5033I16">
    <property type="taxonomic scope" value="Bacteria"/>
</dbReference>
<evidence type="ECO:0000313" key="3">
    <source>
        <dbReference type="Proteomes" id="UP000005444"/>
    </source>
</evidence>
<dbReference type="KEGG" id="pce:PECL_412"/>
<keyword evidence="1" id="KW-0812">Transmembrane</keyword>
<evidence type="ECO:0000313" key="2">
    <source>
        <dbReference type="EMBL" id="AEV94717.1"/>
    </source>
</evidence>
<keyword evidence="1" id="KW-1133">Transmembrane helix</keyword>
<feature type="transmembrane region" description="Helical" evidence="1">
    <location>
        <begin position="64"/>
        <end position="89"/>
    </location>
</feature>
<sequence length="172" mass="20323">MNWQNIDYTNLLVTLFILIIIIRRQLQIKVIKFRMRTYIILIGIGAYETLMAIQSKFLNLPTNFWIFLVGMVIGAILFGFLRVLSYHLWVDNRGLVMRQGNWLTVTLWIVGIVFHLILDRIWKGSNVTLLIYIGISLWAQRGFVWQKATHLFPEAMPATTAYDKRETRQRHR</sequence>
<keyword evidence="1" id="KW-0472">Membrane</keyword>
<feature type="transmembrane region" description="Helical" evidence="1">
    <location>
        <begin position="101"/>
        <end position="118"/>
    </location>
</feature>
<feature type="transmembrane region" description="Helical" evidence="1">
    <location>
        <begin position="38"/>
        <end position="58"/>
    </location>
</feature>
<proteinExistence type="predicted"/>
<dbReference type="Proteomes" id="UP000005444">
    <property type="component" value="Chromosome"/>
</dbReference>
<protein>
    <submittedName>
        <fullName evidence="2">Membrane protein</fullName>
    </submittedName>
</protein>
<evidence type="ECO:0000256" key="1">
    <source>
        <dbReference type="SAM" id="Phobius"/>
    </source>
</evidence>
<organism evidence="2 3">
    <name type="scientific">Pediococcus claussenii (strain ATCC BAA-344 / DSM 14800 / JCM 18046 / KCTC 3811 / LMG 21948 / P06)</name>
    <dbReference type="NCBI Taxonomy" id="701521"/>
    <lineage>
        <taxon>Bacteria</taxon>
        <taxon>Bacillati</taxon>
        <taxon>Bacillota</taxon>
        <taxon>Bacilli</taxon>
        <taxon>Lactobacillales</taxon>
        <taxon>Lactobacillaceae</taxon>
        <taxon>Pediococcus</taxon>
    </lineage>
</organism>
<accession>G8PB88</accession>
<gene>
    <name evidence="2" type="ordered locus">PECL_412</name>
</gene>
<dbReference type="RefSeq" id="WP_014214915.1">
    <property type="nucleotide sequence ID" value="NC_016605.1"/>
</dbReference>
<dbReference type="HOGENOM" id="CLU_1538141_0_0_9"/>
<dbReference type="EMBL" id="CP003137">
    <property type="protein sequence ID" value="AEV94717.1"/>
    <property type="molecule type" value="Genomic_DNA"/>
</dbReference>
<dbReference type="STRING" id="701521.PECL_412"/>
<keyword evidence="3" id="KW-1185">Reference proteome</keyword>
<reference evidence="2 3" key="1">
    <citation type="journal article" date="2012" name="J. Bacteriol.">
        <title>Complete Genome Sequence of the Beer Spoilage Organism Pediococcus claussenii ATCC BAA-344T.</title>
        <authorList>
            <person name="Pittet V."/>
            <person name="Abegunde T."/>
            <person name="Marfleet T."/>
            <person name="Haakensen M."/>
            <person name="Morrow K."/>
            <person name="Jayaprakash T."/>
            <person name="Schroeder K."/>
            <person name="Trost B."/>
            <person name="Byrns S."/>
            <person name="Bergsveinson J."/>
            <person name="Kusalik A."/>
            <person name="Ziola B."/>
        </authorList>
    </citation>
    <scope>NUCLEOTIDE SEQUENCE [LARGE SCALE GENOMIC DNA]</scope>
    <source>
        <strain evidence="2 3">ATCC BAA-344</strain>
    </source>
</reference>
<name>G8PB88_PEDCP</name>
<feature type="transmembrane region" description="Helical" evidence="1">
    <location>
        <begin position="124"/>
        <end position="144"/>
    </location>
</feature>
<dbReference type="AlphaFoldDB" id="G8PB88"/>
<dbReference type="PATRIC" id="fig|701521.8.peg.389"/>
<feature type="transmembrane region" description="Helical" evidence="1">
    <location>
        <begin position="6"/>
        <end position="26"/>
    </location>
</feature>